<sequence length="276" mass="30885">MIGNGEIICKVIGFLFLTATLIFVVYVSWYQNKQTQTIPPTPRSDWHPWIQRWINIVVIGLGIAAMLFTLRLQQPVDNWLTTFNGGVWWSWCLIALGLVTAGYGLFRMWSTDGEDDIRLVLSGMALAVVLWILQGHLVIQAGPTIIYPLDGDGSVATSYLAAAKCGIYPEVPRERIYTRPGLEVSGRDEAYLIWTGLGKWVIIGIDAQITDNHKELPSWAASSFNSAKNPRLLTPATNDWLKGMSRLTSEPSLEHFGVEVKSKREPEEEKEVEAKP</sequence>
<evidence type="ECO:0000256" key="2">
    <source>
        <dbReference type="SAM" id="Phobius"/>
    </source>
</evidence>
<dbReference type="Proteomes" id="UP000281261">
    <property type="component" value="Unassembled WGS sequence"/>
</dbReference>
<organism evidence="3 4">
    <name type="scientific">candidate division Kazan bacterium</name>
    <dbReference type="NCBI Taxonomy" id="2202143"/>
    <lineage>
        <taxon>Bacteria</taxon>
        <taxon>Bacteria division Kazan-3B-28</taxon>
    </lineage>
</organism>
<gene>
    <name evidence="3" type="ORF">DRH29_00995</name>
</gene>
<accession>A0A420ZDF9</accession>
<feature type="region of interest" description="Disordered" evidence="1">
    <location>
        <begin position="252"/>
        <end position="276"/>
    </location>
</feature>
<feature type="transmembrane region" description="Helical" evidence="2">
    <location>
        <begin position="82"/>
        <end position="105"/>
    </location>
</feature>
<evidence type="ECO:0000313" key="3">
    <source>
        <dbReference type="EMBL" id="RLC37657.1"/>
    </source>
</evidence>
<reference evidence="3 4" key="1">
    <citation type="submission" date="2018-06" db="EMBL/GenBank/DDBJ databases">
        <title>Extensive metabolic versatility and redundancy in microbially diverse, dynamic hydrothermal sediments.</title>
        <authorList>
            <person name="Dombrowski N."/>
            <person name="Teske A."/>
            <person name="Baker B.J."/>
        </authorList>
    </citation>
    <scope>NUCLEOTIDE SEQUENCE [LARGE SCALE GENOMIC DNA]</scope>
    <source>
        <strain evidence="3">B79_G16</strain>
    </source>
</reference>
<feature type="transmembrane region" description="Helical" evidence="2">
    <location>
        <begin position="49"/>
        <end position="70"/>
    </location>
</feature>
<feature type="transmembrane region" description="Helical" evidence="2">
    <location>
        <begin position="117"/>
        <end position="139"/>
    </location>
</feature>
<dbReference type="EMBL" id="QMNG01000002">
    <property type="protein sequence ID" value="RLC37657.1"/>
    <property type="molecule type" value="Genomic_DNA"/>
</dbReference>
<keyword evidence="2" id="KW-0812">Transmembrane</keyword>
<keyword evidence="2" id="KW-1133">Transmembrane helix</keyword>
<evidence type="ECO:0000313" key="4">
    <source>
        <dbReference type="Proteomes" id="UP000281261"/>
    </source>
</evidence>
<dbReference type="AlphaFoldDB" id="A0A420ZDF9"/>
<protein>
    <submittedName>
        <fullName evidence="3">Uncharacterized protein</fullName>
    </submittedName>
</protein>
<feature type="transmembrane region" description="Helical" evidence="2">
    <location>
        <begin position="7"/>
        <end position="29"/>
    </location>
</feature>
<evidence type="ECO:0000256" key="1">
    <source>
        <dbReference type="SAM" id="MobiDB-lite"/>
    </source>
</evidence>
<proteinExistence type="predicted"/>
<keyword evidence="2" id="KW-0472">Membrane</keyword>
<comment type="caution">
    <text evidence="3">The sequence shown here is derived from an EMBL/GenBank/DDBJ whole genome shotgun (WGS) entry which is preliminary data.</text>
</comment>
<name>A0A420ZDF9_UNCK3</name>